<name>A0A5N5WTS7_9EURO</name>
<dbReference type="EMBL" id="ML732259">
    <property type="protein sequence ID" value="KAB8071956.1"/>
    <property type="molecule type" value="Genomic_DNA"/>
</dbReference>
<evidence type="ECO:0000256" key="1">
    <source>
        <dbReference type="ARBA" id="ARBA00022737"/>
    </source>
</evidence>
<gene>
    <name evidence="3" type="ORF">BDV29DRAFT_192912</name>
</gene>
<evidence type="ECO:0000313" key="4">
    <source>
        <dbReference type="Proteomes" id="UP000326565"/>
    </source>
</evidence>
<sequence>MAGPGKSTIARTVADFFFKKGEADRGNAKRFISTVAKQLNTSNRQLAPGILEAIQNDPNISSKALSQQFDQLLLRPLVNLRLDEPTSTVIVIDALDECEEEDIRVLLHLLPQVQKPNDERDIRLFLQDRLGKIQKEHSLFPGWPGEDITHTLVSKTVPVFTSAATLCRFIGEKHLVPEDRLDAVLKDSASTSGSQMERMYLPILNKLPKEAEISNFAKELQDVLGVIILAGPLSVKALARLTWPFDF</sequence>
<dbReference type="Pfam" id="PF24883">
    <property type="entry name" value="NPHP3_N"/>
    <property type="match status" value="1"/>
</dbReference>
<dbReference type="InterPro" id="IPR056884">
    <property type="entry name" value="NPHP3-like_N"/>
</dbReference>
<keyword evidence="4" id="KW-1185">Reference proteome</keyword>
<dbReference type="AlphaFoldDB" id="A0A5N5WTS7"/>
<keyword evidence="1" id="KW-0677">Repeat</keyword>
<evidence type="ECO:0000259" key="2">
    <source>
        <dbReference type="Pfam" id="PF24883"/>
    </source>
</evidence>
<feature type="domain" description="Nephrocystin 3-like N-terminal" evidence="2">
    <location>
        <begin position="11"/>
        <end position="125"/>
    </location>
</feature>
<accession>A0A5N5WTS7</accession>
<organism evidence="3 4">
    <name type="scientific">Aspergillus leporis</name>
    <dbReference type="NCBI Taxonomy" id="41062"/>
    <lineage>
        <taxon>Eukaryota</taxon>
        <taxon>Fungi</taxon>
        <taxon>Dikarya</taxon>
        <taxon>Ascomycota</taxon>
        <taxon>Pezizomycotina</taxon>
        <taxon>Eurotiomycetes</taxon>
        <taxon>Eurotiomycetidae</taxon>
        <taxon>Eurotiales</taxon>
        <taxon>Aspergillaceae</taxon>
        <taxon>Aspergillus</taxon>
        <taxon>Aspergillus subgen. Circumdati</taxon>
    </lineage>
</organism>
<proteinExistence type="predicted"/>
<evidence type="ECO:0000313" key="3">
    <source>
        <dbReference type="EMBL" id="KAB8071956.1"/>
    </source>
</evidence>
<dbReference type="Proteomes" id="UP000326565">
    <property type="component" value="Unassembled WGS sequence"/>
</dbReference>
<reference evidence="3 4" key="1">
    <citation type="submission" date="2019-04" db="EMBL/GenBank/DDBJ databases">
        <title>Friends and foes A comparative genomics study of 23 Aspergillus species from section Flavi.</title>
        <authorList>
            <consortium name="DOE Joint Genome Institute"/>
            <person name="Kjaerbolling I."/>
            <person name="Vesth T."/>
            <person name="Frisvad J.C."/>
            <person name="Nybo J.L."/>
            <person name="Theobald S."/>
            <person name="Kildgaard S."/>
            <person name="Isbrandt T."/>
            <person name="Kuo A."/>
            <person name="Sato A."/>
            <person name="Lyhne E.K."/>
            <person name="Kogle M.E."/>
            <person name="Wiebenga A."/>
            <person name="Kun R.S."/>
            <person name="Lubbers R.J."/>
            <person name="Makela M.R."/>
            <person name="Barry K."/>
            <person name="Chovatia M."/>
            <person name="Clum A."/>
            <person name="Daum C."/>
            <person name="Haridas S."/>
            <person name="He G."/>
            <person name="LaButti K."/>
            <person name="Lipzen A."/>
            <person name="Mondo S."/>
            <person name="Riley R."/>
            <person name="Salamov A."/>
            <person name="Simmons B.A."/>
            <person name="Magnuson J.K."/>
            <person name="Henrissat B."/>
            <person name="Mortensen U.H."/>
            <person name="Larsen T.O."/>
            <person name="Devries R.P."/>
            <person name="Grigoriev I.V."/>
            <person name="Machida M."/>
            <person name="Baker S.E."/>
            <person name="Andersen M.R."/>
        </authorList>
    </citation>
    <scope>NUCLEOTIDE SEQUENCE [LARGE SCALE GENOMIC DNA]</scope>
    <source>
        <strain evidence="3 4">CBS 151.66</strain>
    </source>
</reference>
<dbReference type="Gene3D" id="3.40.50.300">
    <property type="entry name" value="P-loop containing nucleotide triphosphate hydrolases"/>
    <property type="match status" value="1"/>
</dbReference>
<protein>
    <recommendedName>
        <fullName evidence="2">Nephrocystin 3-like N-terminal domain-containing protein</fullName>
    </recommendedName>
</protein>
<dbReference type="SUPFAM" id="SSF52540">
    <property type="entry name" value="P-loop containing nucleoside triphosphate hydrolases"/>
    <property type="match status" value="1"/>
</dbReference>
<dbReference type="OrthoDB" id="674604at2759"/>
<dbReference type="InterPro" id="IPR027417">
    <property type="entry name" value="P-loop_NTPase"/>
</dbReference>